<feature type="region of interest" description="Disordered" evidence="1">
    <location>
        <begin position="46"/>
        <end position="79"/>
    </location>
</feature>
<dbReference type="PANTHER" id="PTHR24148">
    <property type="entry name" value="ANKYRIN REPEAT DOMAIN-CONTAINING PROTEIN 39 HOMOLOG-RELATED"/>
    <property type="match status" value="1"/>
</dbReference>
<comment type="caution">
    <text evidence="3">The sequence shown here is derived from an EMBL/GenBank/DDBJ whole genome shotgun (WGS) entry which is preliminary data.</text>
</comment>
<dbReference type="InterPro" id="IPR010730">
    <property type="entry name" value="HET"/>
</dbReference>
<dbReference type="Pfam" id="PF06985">
    <property type="entry name" value="HET"/>
    <property type="match status" value="1"/>
</dbReference>
<dbReference type="Proteomes" id="UP000825890">
    <property type="component" value="Unassembled WGS sequence"/>
</dbReference>
<evidence type="ECO:0000259" key="2">
    <source>
        <dbReference type="Pfam" id="PF06985"/>
    </source>
</evidence>
<dbReference type="Pfam" id="PF26639">
    <property type="entry name" value="Het-6_barrel"/>
    <property type="match status" value="1"/>
</dbReference>
<evidence type="ECO:0000313" key="4">
    <source>
        <dbReference type="Proteomes" id="UP000825890"/>
    </source>
</evidence>
<name>A0A9P3CFM7_9PEZI</name>
<feature type="domain" description="Heterokaryon incompatibility" evidence="2">
    <location>
        <begin position="91"/>
        <end position="248"/>
    </location>
</feature>
<evidence type="ECO:0000256" key="1">
    <source>
        <dbReference type="SAM" id="MobiDB-lite"/>
    </source>
</evidence>
<dbReference type="PANTHER" id="PTHR24148:SF82">
    <property type="entry name" value="HETEROKARYON INCOMPATIBILITY DOMAIN-CONTAINING PROTEIN"/>
    <property type="match status" value="1"/>
</dbReference>
<dbReference type="AlphaFoldDB" id="A0A9P3CFM7"/>
<dbReference type="OrthoDB" id="3650780at2759"/>
<accession>A0A9P3CFM7</accession>
<evidence type="ECO:0000313" key="3">
    <source>
        <dbReference type="EMBL" id="GIZ42342.1"/>
    </source>
</evidence>
<organism evidence="3 4">
    <name type="scientific">Cercospora kikuchii</name>
    <dbReference type="NCBI Taxonomy" id="84275"/>
    <lineage>
        <taxon>Eukaryota</taxon>
        <taxon>Fungi</taxon>
        <taxon>Dikarya</taxon>
        <taxon>Ascomycota</taxon>
        <taxon>Pezizomycotina</taxon>
        <taxon>Dothideomycetes</taxon>
        <taxon>Dothideomycetidae</taxon>
        <taxon>Mycosphaerellales</taxon>
        <taxon>Mycosphaerellaceae</taxon>
        <taxon>Cercospora</taxon>
    </lineage>
</organism>
<dbReference type="GeneID" id="68291192"/>
<sequence>MFTFSPLDHDRKEIRLLTIAPGAWDNLDDILNCEILHIARMKTVHTHDQNDGSVDDDEAMQERQGEKPRNTRMSCGNEEVDVDDDLETGSYETISYAWGDPAQRATILLNGVNFDIAKSSEQALRRVRLLHRPRTVWIDAVCINQTDIAERSQQVAIMADIYRSGRRNIVYLGEATSSTGTAINSINHLMDTAIADAINDGQSLVDKVFSSDGSFRYDPAGLQLASNEDALAEFYSRPWFSRLWVLQEAALAQQSICFCGRYEIALSSVLMTAVWLIHKLVRMPGTHLVTASNKFGHMRDPHSLFGSGYFKADLLKLLADNSRDSLCTDPRDKVYAIVGLMDWPEHGLPDELRPDYSRSVTDVLSLAGSWAINSNLHHVTDRLLRHVLHRSNEDLHLDGLPSWIPRWHRSGDQDIDGHAFRRLTAYKLTHNNSQVVTPKMCSGLKYQWVVEGICIGPLVNIVLGIPTKFSLSYFAEHYVGPLRGLVHGCYDHKTIDVVEAQVLTASRWADRGPLDIHHIQVLHQWIEKNMRSKSPFSTWPEEDFACEQAVLIACQSRTVAKTATGNPALVPRISLPGDVVVWINRSDYPTVLRPCGENYEVIGQAYVHGIMAGEAIEAWRLSESTLGTFTLV</sequence>
<dbReference type="RefSeq" id="XP_044656829.1">
    <property type="nucleotide sequence ID" value="XM_044800894.1"/>
</dbReference>
<protein>
    <recommendedName>
        <fullName evidence="2">Heterokaryon incompatibility domain-containing protein</fullName>
    </recommendedName>
</protein>
<dbReference type="InterPro" id="IPR052895">
    <property type="entry name" value="HetReg/Transcr_Mod"/>
</dbReference>
<dbReference type="EMBL" id="BOLY01000003">
    <property type="protein sequence ID" value="GIZ42342.1"/>
    <property type="molecule type" value="Genomic_DNA"/>
</dbReference>
<reference evidence="3 4" key="1">
    <citation type="submission" date="2021-01" db="EMBL/GenBank/DDBJ databases">
        <title>Cercospora kikuchii MAFF 305040 whole genome shotgun sequence.</title>
        <authorList>
            <person name="Kashiwa T."/>
            <person name="Suzuki T."/>
        </authorList>
    </citation>
    <scope>NUCLEOTIDE SEQUENCE [LARGE SCALE GENOMIC DNA]</scope>
    <source>
        <strain evidence="3 4">MAFF 305040</strain>
    </source>
</reference>
<gene>
    <name evidence="3" type="ORF">CKM354_000561700</name>
</gene>
<proteinExistence type="predicted"/>
<keyword evidence="4" id="KW-1185">Reference proteome</keyword>
<feature type="compositionally biased region" description="Basic and acidic residues" evidence="1">
    <location>
        <begin position="60"/>
        <end position="69"/>
    </location>
</feature>